<dbReference type="Pfam" id="PF00328">
    <property type="entry name" value="His_Phos_2"/>
    <property type="match status" value="1"/>
</dbReference>
<accession>A0A316USA2</accession>
<dbReference type="Proteomes" id="UP000245884">
    <property type="component" value="Unassembled WGS sequence"/>
</dbReference>
<keyword evidence="2" id="KW-0378">Hydrolase</keyword>
<keyword evidence="5" id="KW-1185">Reference proteome</keyword>
<dbReference type="InterPro" id="IPR033379">
    <property type="entry name" value="Acid_Pase_AS"/>
</dbReference>
<dbReference type="EMBL" id="KZ819669">
    <property type="protein sequence ID" value="PWN27201.1"/>
    <property type="molecule type" value="Genomic_DNA"/>
</dbReference>
<feature type="region of interest" description="Disordered" evidence="3">
    <location>
        <begin position="1"/>
        <end position="51"/>
    </location>
</feature>
<dbReference type="PANTHER" id="PTHR11567">
    <property type="entry name" value="ACID PHOSPHATASE-RELATED"/>
    <property type="match status" value="1"/>
</dbReference>
<dbReference type="GO" id="GO:0016791">
    <property type="term" value="F:phosphatase activity"/>
    <property type="evidence" value="ECO:0007669"/>
    <property type="project" value="TreeGrafter"/>
</dbReference>
<feature type="compositionally biased region" description="Low complexity" evidence="3">
    <location>
        <begin position="37"/>
        <end position="51"/>
    </location>
</feature>
<dbReference type="InterPro" id="IPR050645">
    <property type="entry name" value="Histidine_acid_phosphatase"/>
</dbReference>
<reference evidence="4 5" key="1">
    <citation type="journal article" date="2018" name="Mol. Biol. Evol.">
        <title>Broad Genomic Sampling Reveals a Smut Pathogenic Ancestry of the Fungal Clade Ustilaginomycotina.</title>
        <authorList>
            <person name="Kijpornyongpan T."/>
            <person name="Mondo S.J."/>
            <person name="Barry K."/>
            <person name="Sandor L."/>
            <person name="Lee J."/>
            <person name="Lipzen A."/>
            <person name="Pangilinan J."/>
            <person name="LaButti K."/>
            <person name="Hainaut M."/>
            <person name="Henrissat B."/>
            <person name="Grigoriev I.V."/>
            <person name="Spatafora J.W."/>
            <person name="Aime M.C."/>
        </authorList>
    </citation>
    <scope>NUCLEOTIDE SEQUENCE [LARGE SCALE GENOMIC DNA]</scope>
    <source>
        <strain evidence="4 5">MCA 5214</strain>
    </source>
</reference>
<evidence type="ECO:0000313" key="4">
    <source>
        <dbReference type="EMBL" id="PWN27201.1"/>
    </source>
</evidence>
<evidence type="ECO:0000313" key="5">
    <source>
        <dbReference type="Proteomes" id="UP000245884"/>
    </source>
</evidence>
<evidence type="ECO:0000256" key="2">
    <source>
        <dbReference type="ARBA" id="ARBA00022801"/>
    </source>
</evidence>
<gene>
    <name evidence="4" type="ORF">BDZ90DRAFT_280117</name>
</gene>
<evidence type="ECO:0000256" key="3">
    <source>
        <dbReference type="SAM" id="MobiDB-lite"/>
    </source>
</evidence>
<dbReference type="InterPro" id="IPR029033">
    <property type="entry name" value="His_PPase_superfam"/>
</dbReference>
<dbReference type="SUPFAM" id="SSF53254">
    <property type="entry name" value="Phosphoglycerate mutase-like"/>
    <property type="match status" value="1"/>
</dbReference>
<name>A0A316USA2_9BASI</name>
<dbReference type="AlphaFoldDB" id="A0A316USA2"/>
<sequence>MTSDPSSSAIPLPPPCDDPRISAVHPTRPWPWTRPVAPSTSSSDASSPSSTTPLELVQVHYYIRHGERVPVRTRLLTANPPLPERWALCFTNAQPYSPTVLAAGESSKEARSESMPILRVPESVEPTILMAGTPNPTGEGSTRVSAPLRGECLLGELTDRGRASTLKMGQHLRSVYVDQLGLLPAKLAREDEGSGLLYVRSTNMPRTTESATQVIKGLLSLSQDHSSSLSSSPSQAYRPTIFIRNGHQESLLPNTYSCPTLARLDAHFSRQAARLLNPWLSTLDPLIAPHLSKDGSVKLRVDGHPRLSGVTDSLRCAKAHSMPVPAPMRGQSEALDKMEAAVCAEWFGGYSAGRSGREEEAGDGEKSKVFRRLAMGPLLRDLQWCLDEKAASSEVIAPGENEKSEKVPLRMAIYSTHDTTLAGMLATLDLYDGRRWPAFTASVGVELWKQAGRQAQPQASSGAEAQEARTQHFVRLLYDGRPVRMPWCAPASSPAADGGPELCPLDMFRAKVNREVNEGRPRDAKSGKVLSWDEECVMGRGERSDK</sequence>
<organism evidence="4 5">
    <name type="scientific">Jaminaea rosea</name>
    <dbReference type="NCBI Taxonomy" id="1569628"/>
    <lineage>
        <taxon>Eukaryota</taxon>
        <taxon>Fungi</taxon>
        <taxon>Dikarya</taxon>
        <taxon>Basidiomycota</taxon>
        <taxon>Ustilaginomycotina</taxon>
        <taxon>Exobasidiomycetes</taxon>
        <taxon>Microstromatales</taxon>
        <taxon>Microstromatales incertae sedis</taxon>
        <taxon>Jaminaea</taxon>
    </lineage>
</organism>
<protein>
    <submittedName>
        <fullName evidence="4">Phosphoglycerate mutase-like protein</fullName>
    </submittedName>
</protein>
<dbReference type="OrthoDB" id="10257284at2759"/>
<dbReference type="PANTHER" id="PTHR11567:SF110">
    <property type="entry name" value="2-PHOSPHOXYLOSE PHOSPHATASE 1"/>
    <property type="match status" value="1"/>
</dbReference>
<evidence type="ECO:0000256" key="1">
    <source>
        <dbReference type="ARBA" id="ARBA00005375"/>
    </source>
</evidence>
<dbReference type="GeneID" id="37031068"/>
<dbReference type="Gene3D" id="3.40.50.1240">
    <property type="entry name" value="Phosphoglycerate mutase-like"/>
    <property type="match status" value="1"/>
</dbReference>
<dbReference type="STRING" id="1569628.A0A316USA2"/>
<proteinExistence type="inferred from homology"/>
<dbReference type="PROSITE" id="PS00778">
    <property type="entry name" value="HIS_ACID_PHOSPHAT_2"/>
    <property type="match status" value="1"/>
</dbReference>
<dbReference type="RefSeq" id="XP_025361813.1">
    <property type="nucleotide sequence ID" value="XM_025509245.1"/>
</dbReference>
<dbReference type="InterPro" id="IPR000560">
    <property type="entry name" value="His_Pase_clade-2"/>
</dbReference>
<comment type="similarity">
    <text evidence="1">Belongs to the histidine acid phosphatase family.</text>
</comment>